<evidence type="ECO:0000313" key="7">
    <source>
        <dbReference type="Proteomes" id="UP001216139"/>
    </source>
</evidence>
<dbReference type="InterPro" id="IPR036649">
    <property type="entry name" value="Pyrophosphatase_sf"/>
</dbReference>
<dbReference type="SUPFAM" id="SSF50324">
    <property type="entry name" value="Inorganic pyrophosphatase"/>
    <property type="match status" value="1"/>
</dbReference>
<keyword evidence="7" id="KW-1185">Reference proteome</keyword>
<dbReference type="Gene3D" id="3.90.80.10">
    <property type="entry name" value="Inorganic pyrophosphatase"/>
    <property type="match status" value="1"/>
</dbReference>
<organism evidence="6 7">
    <name type="scientific">Mucilaginibacter jinjuensis</name>
    <dbReference type="NCBI Taxonomy" id="1176721"/>
    <lineage>
        <taxon>Bacteria</taxon>
        <taxon>Pseudomonadati</taxon>
        <taxon>Bacteroidota</taxon>
        <taxon>Sphingobacteriia</taxon>
        <taxon>Sphingobacteriales</taxon>
        <taxon>Sphingobacteriaceae</taxon>
        <taxon>Mucilaginibacter</taxon>
    </lineage>
</organism>
<name>A0ABY7TDK9_9SPHI</name>
<dbReference type="RefSeq" id="WP_273631533.1">
    <property type="nucleotide sequence ID" value="NZ_CP117167.1"/>
</dbReference>
<dbReference type="Proteomes" id="UP001216139">
    <property type="component" value="Chromosome"/>
</dbReference>
<dbReference type="Pfam" id="PF00719">
    <property type="entry name" value="Pyrophosphatase"/>
    <property type="match status" value="1"/>
</dbReference>
<comment type="cofactor">
    <cofactor evidence="1">
        <name>Mg(2+)</name>
        <dbReference type="ChEBI" id="CHEBI:18420"/>
    </cofactor>
</comment>
<evidence type="ECO:0000313" key="6">
    <source>
        <dbReference type="EMBL" id="WCT13252.1"/>
    </source>
</evidence>
<dbReference type="EMBL" id="CP117167">
    <property type="protein sequence ID" value="WCT13252.1"/>
    <property type="molecule type" value="Genomic_DNA"/>
</dbReference>
<evidence type="ECO:0000256" key="4">
    <source>
        <dbReference type="ARBA" id="ARBA00022801"/>
    </source>
</evidence>
<evidence type="ECO:0000256" key="1">
    <source>
        <dbReference type="ARBA" id="ARBA00001946"/>
    </source>
</evidence>
<accession>A0ABY7TDK9</accession>
<keyword evidence="4" id="KW-0378">Hydrolase</keyword>
<keyword evidence="3" id="KW-0479">Metal-binding</keyword>
<sequence length="163" mass="18494">MQAETITVMIESPKGVNQKFDYDDKEGRFRLNKILPAGLAFPFDFGMIPNTRGKDGDPLDIIVIDERGTFPGCLIDCRIIGAFQAEQTERNGKKMRNDRFVGVPDVSQLFSEVNRLDELPEAILNQLEYFFKNYNEQAGKQFQITARLNAEQALKLIEDGTIT</sequence>
<proteinExistence type="predicted"/>
<evidence type="ECO:0000256" key="2">
    <source>
        <dbReference type="ARBA" id="ARBA00012146"/>
    </source>
</evidence>
<evidence type="ECO:0000256" key="5">
    <source>
        <dbReference type="ARBA" id="ARBA00022842"/>
    </source>
</evidence>
<protein>
    <recommendedName>
        <fullName evidence="2">inorganic diphosphatase</fullName>
        <ecNumber evidence="2">3.6.1.1</ecNumber>
    </recommendedName>
</protein>
<evidence type="ECO:0000256" key="3">
    <source>
        <dbReference type="ARBA" id="ARBA00022723"/>
    </source>
</evidence>
<dbReference type="EC" id="3.6.1.1" evidence="2"/>
<gene>
    <name evidence="6" type="ORF">PQO05_04820</name>
</gene>
<reference evidence="6 7" key="1">
    <citation type="submission" date="2023-02" db="EMBL/GenBank/DDBJ databases">
        <title>Genome sequence of Mucilaginibacter jinjuensis strain KACC 16571.</title>
        <authorList>
            <person name="Kim S."/>
            <person name="Heo J."/>
            <person name="Kwon S.-W."/>
        </authorList>
    </citation>
    <scope>NUCLEOTIDE SEQUENCE [LARGE SCALE GENOMIC DNA]</scope>
    <source>
        <strain evidence="6 7">KACC 16571</strain>
    </source>
</reference>
<dbReference type="InterPro" id="IPR008162">
    <property type="entry name" value="Pyrophosphatase"/>
</dbReference>
<keyword evidence="5" id="KW-0460">Magnesium</keyword>
<dbReference type="PANTHER" id="PTHR10286">
    <property type="entry name" value="INORGANIC PYROPHOSPHATASE"/>
    <property type="match status" value="1"/>
</dbReference>
<dbReference type="PROSITE" id="PS00387">
    <property type="entry name" value="PPASE"/>
    <property type="match status" value="1"/>
</dbReference>